<comment type="caution">
    <text evidence="2">The sequence shown here is derived from an EMBL/GenBank/DDBJ whole genome shotgun (WGS) entry which is preliminary data.</text>
</comment>
<gene>
    <name evidence="2" type="ORF">DF182_03915</name>
</gene>
<keyword evidence="1" id="KW-0472">Membrane</keyword>
<sequence length="407" mass="45759">MAARVFLIVKTPGKAKDIDISIYMDGGQLVSHGINPYNHQDKVDVRHALRTDSVAYHDYVDADQKRWDDYASSNLPLSLLFYGAIDSFSTANGLLYRLVFVFFDSLLAVLIAQIILKYWKVENTWYRIALIGGLGIFNPVLLHWGAIIPEEKGLQILLMLGAFYFAREKRLLLSAVLLGMSVAFKGLGAFIAPLCLFEILDRGVPFYDKTQIRKGILYVLLSVAACLVWFLPYMPEVFSMMNTRLSTNIDSVPVHSAVWVLGYRLAPDHWELIRKAGLVIFILINLVAAYKKKIGMVMISCSALMLFVDLMLNAGSLDRMNIGFLCVVTIIGTRYPLHGIRIGLIYIILGIVSRLMGKVVPSQAEFMDSLFSLAMVISYTAVLINLFKEQQKNTVHIDETEYSHSRA</sequence>
<feature type="transmembrane region" description="Helical" evidence="1">
    <location>
        <begin position="272"/>
        <end position="290"/>
    </location>
</feature>
<keyword evidence="3" id="KW-1185">Reference proteome</keyword>
<dbReference type="AlphaFoldDB" id="A0A365Y0H9"/>
<evidence type="ECO:0000256" key="1">
    <source>
        <dbReference type="SAM" id="Phobius"/>
    </source>
</evidence>
<feature type="transmembrane region" description="Helical" evidence="1">
    <location>
        <begin position="297"/>
        <end position="314"/>
    </location>
</feature>
<accession>A0A365Y0H9</accession>
<evidence type="ECO:0000313" key="2">
    <source>
        <dbReference type="EMBL" id="RBL91761.1"/>
    </source>
</evidence>
<dbReference type="Proteomes" id="UP000253410">
    <property type="component" value="Unassembled WGS sequence"/>
</dbReference>
<evidence type="ECO:0008006" key="4">
    <source>
        <dbReference type="Google" id="ProtNLM"/>
    </source>
</evidence>
<keyword evidence="1" id="KW-1133">Transmembrane helix</keyword>
<feature type="transmembrane region" description="Helical" evidence="1">
    <location>
        <begin position="344"/>
        <end position="364"/>
    </location>
</feature>
<feature type="transmembrane region" description="Helical" evidence="1">
    <location>
        <begin position="171"/>
        <end position="196"/>
    </location>
</feature>
<feature type="transmembrane region" description="Helical" evidence="1">
    <location>
        <begin position="370"/>
        <end position="387"/>
    </location>
</feature>
<organism evidence="2 3">
    <name type="scientific">Chitinophaga flava</name>
    <dbReference type="NCBI Taxonomy" id="2259036"/>
    <lineage>
        <taxon>Bacteria</taxon>
        <taxon>Pseudomonadati</taxon>
        <taxon>Bacteroidota</taxon>
        <taxon>Chitinophagia</taxon>
        <taxon>Chitinophagales</taxon>
        <taxon>Chitinophagaceae</taxon>
        <taxon>Chitinophaga</taxon>
    </lineage>
</organism>
<dbReference type="EMBL" id="QFFJ01000001">
    <property type="protein sequence ID" value="RBL91761.1"/>
    <property type="molecule type" value="Genomic_DNA"/>
</dbReference>
<keyword evidence="1" id="KW-0812">Transmembrane</keyword>
<evidence type="ECO:0000313" key="3">
    <source>
        <dbReference type="Proteomes" id="UP000253410"/>
    </source>
</evidence>
<feature type="transmembrane region" description="Helical" evidence="1">
    <location>
        <begin position="94"/>
        <end position="116"/>
    </location>
</feature>
<protein>
    <recommendedName>
        <fullName evidence="4">DUF2029 domain-containing protein</fullName>
    </recommendedName>
</protein>
<proteinExistence type="predicted"/>
<name>A0A365Y0H9_9BACT</name>
<reference evidence="2 3" key="1">
    <citation type="submission" date="2018-05" db="EMBL/GenBank/DDBJ databases">
        <title>Chitinophaga sp. K3CV102501T nov., isolated from isolated from a monsoon evergreen broad-leaved forest soil.</title>
        <authorList>
            <person name="Lv Y."/>
        </authorList>
    </citation>
    <scope>NUCLEOTIDE SEQUENCE [LARGE SCALE GENOMIC DNA]</scope>
    <source>
        <strain evidence="2 3">GDMCC 1.1325</strain>
    </source>
</reference>
<feature type="transmembrane region" description="Helical" evidence="1">
    <location>
        <begin position="128"/>
        <end position="148"/>
    </location>
</feature>
<feature type="transmembrane region" description="Helical" evidence="1">
    <location>
        <begin position="216"/>
        <end position="234"/>
    </location>
</feature>